<dbReference type="PANTHER" id="PTHR42760:SF133">
    <property type="entry name" value="3-OXOACYL-[ACYL-CARRIER-PROTEIN] REDUCTASE"/>
    <property type="match status" value="1"/>
</dbReference>
<accession>A0A3A4AUF5</accession>
<dbReference type="AlphaFoldDB" id="A0A3A4AUF5"/>
<comment type="caution">
    <text evidence="4">The sequence shown here is derived from an EMBL/GenBank/DDBJ whole genome shotgun (WGS) entry which is preliminary data.</text>
</comment>
<dbReference type="RefSeq" id="WP_119927242.1">
    <property type="nucleotide sequence ID" value="NZ_QZEY01000005.1"/>
</dbReference>
<dbReference type="CDD" id="cd05233">
    <property type="entry name" value="SDR_c"/>
    <property type="match status" value="1"/>
</dbReference>
<dbReference type="Gene3D" id="3.40.50.720">
    <property type="entry name" value="NAD(P)-binding Rossmann-like Domain"/>
    <property type="match status" value="1"/>
</dbReference>
<dbReference type="PRINTS" id="PR00080">
    <property type="entry name" value="SDRFAMILY"/>
</dbReference>
<evidence type="ECO:0000256" key="3">
    <source>
        <dbReference type="RuleBase" id="RU000363"/>
    </source>
</evidence>
<comment type="similarity">
    <text evidence="1 3">Belongs to the short-chain dehydrogenases/reductases (SDR) family.</text>
</comment>
<evidence type="ECO:0000313" key="5">
    <source>
        <dbReference type="Proteomes" id="UP000265768"/>
    </source>
</evidence>
<protein>
    <submittedName>
        <fullName evidence="4">SDR family oxidoreductase</fullName>
    </submittedName>
</protein>
<dbReference type="OrthoDB" id="8959163at2"/>
<organism evidence="4 5">
    <name type="scientific">Bailinhaonella thermotolerans</name>
    <dbReference type="NCBI Taxonomy" id="1070861"/>
    <lineage>
        <taxon>Bacteria</taxon>
        <taxon>Bacillati</taxon>
        <taxon>Actinomycetota</taxon>
        <taxon>Actinomycetes</taxon>
        <taxon>Streptosporangiales</taxon>
        <taxon>Streptosporangiaceae</taxon>
        <taxon>Bailinhaonella</taxon>
    </lineage>
</organism>
<dbReference type="FunFam" id="3.40.50.720:FF:000084">
    <property type="entry name" value="Short-chain dehydrogenase reductase"/>
    <property type="match status" value="1"/>
</dbReference>
<keyword evidence="2" id="KW-0560">Oxidoreductase</keyword>
<dbReference type="EMBL" id="QZEY01000005">
    <property type="protein sequence ID" value="RJL31925.1"/>
    <property type="molecule type" value="Genomic_DNA"/>
</dbReference>
<dbReference type="Proteomes" id="UP000265768">
    <property type="component" value="Unassembled WGS sequence"/>
</dbReference>
<dbReference type="PRINTS" id="PR00081">
    <property type="entry name" value="GDHRDH"/>
</dbReference>
<dbReference type="PANTHER" id="PTHR42760">
    <property type="entry name" value="SHORT-CHAIN DEHYDROGENASES/REDUCTASES FAMILY MEMBER"/>
    <property type="match status" value="1"/>
</dbReference>
<evidence type="ECO:0000313" key="4">
    <source>
        <dbReference type="EMBL" id="RJL31925.1"/>
    </source>
</evidence>
<proteinExistence type="inferred from homology"/>
<reference evidence="4 5" key="1">
    <citation type="submission" date="2018-09" db="EMBL/GenBank/DDBJ databases">
        <title>YIM 75507 draft genome.</title>
        <authorList>
            <person name="Tang S."/>
            <person name="Feng Y."/>
        </authorList>
    </citation>
    <scope>NUCLEOTIDE SEQUENCE [LARGE SCALE GENOMIC DNA]</scope>
    <source>
        <strain evidence="4 5">YIM 75507</strain>
    </source>
</reference>
<evidence type="ECO:0000256" key="1">
    <source>
        <dbReference type="ARBA" id="ARBA00006484"/>
    </source>
</evidence>
<dbReference type="GO" id="GO:0016616">
    <property type="term" value="F:oxidoreductase activity, acting on the CH-OH group of donors, NAD or NADP as acceptor"/>
    <property type="evidence" value="ECO:0007669"/>
    <property type="project" value="TreeGrafter"/>
</dbReference>
<gene>
    <name evidence="4" type="ORF">D5H75_15855</name>
</gene>
<sequence>MDLRLNGKTVLITGASRGIGLAVARRLAAEGMRVAGAARTITPELEEVADVAIAADLATPDGARALVDAALAALGGIDVLVNNVGGGDVGAEAIGGFLSVSDEVWEGSFAVNFFSAVRVARAALPGLVERRGAIVNVSSNAARLPHAGPVHYTTAKSALTALGKALAEEFGPQGVRVNTVSPGPVRTAMWESEDGYGAELSRAMNVPREHLVAGLPASMGMLTGRLVEPDEVAGLVAVLASPVSASVVGADYVVDGGAIKTA</sequence>
<keyword evidence="5" id="KW-1185">Reference proteome</keyword>
<evidence type="ECO:0000256" key="2">
    <source>
        <dbReference type="ARBA" id="ARBA00023002"/>
    </source>
</evidence>
<dbReference type="Pfam" id="PF00106">
    <property type="entry name" value="adh_short"/>
    <property type="match status" value="1"/>
</dbReference>
<dbReference type="InterPro" id="IPR002347">
    <property type="entry name" value="SDR_fam"/>
</dbReference>
<name>A0A3A4AUF5_9ACTN</name>
<dbReference type="InterPro" id="IPR036291">
    <property type="entry name" value="NAD(P)-bd_dom_sf"/>
</dbReference>
<dbReference type="SUPFAM" id="SSF51735">
    <property type="entry name" value="NAD(P)-binding Rossmann-fold domains"/>
    <property type="match status" value="1"/>
</dbReference>